<dbReference type="Gene3D" id="3.90.1200.10">
    <property type="match status" value="1"/>
</dbReference>
<dbReference type="AlphaFoldDB" id="A0A094QE75"/>
<dbReference type="Pfam" id="PF01636">
    <property type="entry name" value="APH"/>
    <property type="match status" value="1"/>
</dbReference>
<sequence length="321" mass="35802">MPDAADFDNMTVDQQIESLGDVVAEILAHYELGPHNAECINHELNSTFAVTSHSGEKFALRINVNSHRTLENLRAETHWVNTVSTVVTPRPVANRDGEFVTSGWHEASGRKRHGVLYTWLEGVEPGDEPTLEQLSAAGAAMARLHAGARTLDLPPDAVFPDFADFFWGDPDVLLTPESMLTSEEREIVARAQARIEETLERLRERAAPQPIHADIHPGNMMWHEGTLAIFDFDDSGIGLPVQDLATSLYYLDRDEQVAAFLAGYSGEGLLPEYTPEEMGLLLLQRRIVLLNSLLQSSNPEHREEFHDYCAETMRRVTHALG</sequence>
<comment type="caution">
    <text evidence="3">The sequence shown here is derived from an EMBL/GenBank/DDBJ whole genome shotgun (WGS) entry which is preliminary data.</text>
</comment>
<dbReference type="GO" id="GO:0004413">
    <property type="term" value="F:homoserine kinase activity"/>
    <property type="evidence" value="ECO:0007669"/>
    <property type="project" value="TreeGrafter"/>
</dbReference>
<gene>
    <name evidence="3" type="ORF">GM51_5095</name>
</gene>
<name>A0A094QE75_9ZZZZ</name>
<comment type="similarity">
    <text evidence="1">Belongs to the pseudomonas-type ThrB family.</text>
</comment>
<evidence type="ECO:0000256" key="1">
    <source>
        <dbReference type="ARBA" id="ARBA00038240"/>
    </source>
</evidence>
<accession>A0A094QE75</accession>
<proteinExistence type="inferred from homology"/>
<dbReference type="PANTHER" id="PTHR21064:SF6">
    <property type="entry name" value="AMINOGLYCOSIDE PHOSPHOTRANSFERASE DOMAIN-CONTAINING PROTEIN"/>
    <property type="match status" value="1"/>
</dbReference>
<evidence type="ECO:0000259" key="2">
    <source>
        <dbReference type="Pfam" id="PF01636"/>
    </source>
</evidence>
<organism evidence="3">
    <name type="scientific">freshwater metagenome</name>
    <dbReference type="NCBI Taxonomy" id="449393"/>
    <lineage>
        <taxon>unclassified sequences</taxon>
        <taxon>metagenomes</taxon>
        <taxon>ecological metagenomes</taxon>
    </lineage>
</organism>
<protein>
    <recommendedName>
        <fullName evidence="2">Aminoglycoside phosphotransferase domain-containing protein</fullName>
    </recommendedName>
</protein>
<dbReference type="InterPro" id="IPR011009">
    <property type="entry name" value="Kinase-like_dom_sf"/>
</dbReference>
<dbReference type="InterPro" id="IPR002575">
    <property type="entry name" value="Aminoglycoside_PTrfase"/>
</dbReference>
<dbReference type="PANTHER" id="PTHR21064">
    <property type="entry name" value="AMINOGLYCOSIDE PHOSPHOTRANSFERASE DOMAIN-CONTAINING PROTEIN-RELATED"/>
    <property type="match status" value="1"/>
</dbReference>
<dbReference type="GO" id="GO:0009088">
    <property type="term" value="P:threonine biosynthetic process"/>
    <property type="evidence" value="ECO:0007669"/>
    <property type="project" value="TreeGrafter"/>
</dbReference>
<dbReference type="InterPro" id="IPR050249">
    <property type="entry name" value="Pseudomonas-type_ThrB"/>
</dbReference>
<dbReference type="EMBL" id="JNSL01000021">
    <property type="protein sequence ID" value="KGA20514.1"/>
    <property type="molecule type" value="Genomic_DNA"/>
</dbReference>
<reference evidence="3" key="1">
    <citation type="submission" date="2014-06" db="EMBL/GenBank/DDBJ databases">
        <title>Key roles for freshwater Actinobacteria revealed by deep metagenomic sequencing.</title>
        <authorList>
            <person name="Ghai R."/>
            <person name="Mizuno C.M."/>
            <person name="Picazo A."/>
            <person name="Camacho A."/>
            <person name="Rodriguez-Valera F."/>
        </authorList>
    </citation>
    <scope>NUCLEOTIDE SEQUENCE</scope>
</reference>
<feature type="domain" description="Aminoglycoside phosphotransferase" evidence="2">
    <location>
        <begin position="44"/>
        <end position="268"/>
    </location>
</feature>
<dbReference type="SUPFAM" id="SSF56112">
    <property type="entry name" value="Protein kinase-like (PK-like)"/>
    <property type="match status" value="1"/>
</dbReference>
<evidence type="ECO:0000313" key="3">
    <source>
        <dbReference type="EMBL" id="KGA20514.1"/>
    </source>
</evidence>